<dbReference type="Proteomes" id="UP000779574">
    <property type="component" value="Unassembled WGS sequence"/>
</dbReference>
<dbReference type="SUPFAM" id="SSF54695">
    <property type="entry name" value="POZ domain"/>
    <property type="match status" value="1"/>
</dbReference>
<reference evidence="3" key="1">
    <citation type="journal article" date="2021" name="J Fungi (Basel)">
        <title>Virulence traits and population genomics of the black yeast Aureobasidium melanogenum.</title>
        <authorList>
            <person name="Cernosa A."/>
            <person name="Sun X."/>
            <person name="Gostincar C."/>
            <person name="Fang C."/>
            <person name="Gunde-Cimerman N."/>
            <person name="Song Z."/>
        </authorList>
    </citation>
    <scope>NUCLEOTIDE SEQUENCE</scope>
    <source>
        <strain evidence="3">EXF-9911</strain>
    </source>
</reference>
<organism evidence="3 4">
    <name type="scientific">Aureobasidium melanogenum</name>
    <name type="common">Aureobasidium pullulans var. melanogenum</name>
    <dbReference type="NCBI Taxonomy" id="46634"/>
    <lineage>
        <taxon>Eukaryota</taxon>
        <taxon>Fungi</taxon>
        <taxon>Dikarya</taxon>
        <taxon>Ascomycota</taxon>
        <taxon>Pezizomycotina</taxon>
        <taxon>Dothideomycetes</taxon>
        <taxon>Dothideomycetidae</taxon>
        <taxon>Dothideales</taxon>
        <taxon>Saccotheciaceae</taxon>
        <taxon>Aureobasidium</taxon>
    </lineage>
</organism>
<evidence type="ECO:0000259" key="2">
    <source>
        <dbReference type="PROSITE" id="PS50097"/>
    </source>
</evidence>
<reference evidence="3" key="2">
    <citation type="submission" date="2021-08" db="EMBL/GenBank/DDBJ databases">
        <authorList>
            <person name="Gostincar C."/>
            <person name="Sun X."/>
            <person name="Song Z."/>
            <person name="Gunde-Cimerman N."/>
        </authorList>
    </citation>
    <scope>NUCLEOTIDE SEQUENCE</scope>
    <source>
        <strain evidence="3">EXF-9911</strain>
    </source>
</reference>
<dbReference type="EMBL" id="JAHFXF010000132">
    <property type="protein sequence ID" value="KAG9695383.1"/>
    <property type="molecule type" value="Genomic_DNA"/>
</dbReference>
<comment type="caution">
    <text evidence="3">The sequence shown here is derived from an EMBL/GenBank/DDBJ whole genome shotgun (WGS) entry which is preliminary data.</text>
</comment>
<dbReference type="CDD" id="cd18186">
    <property type="entry name" value="BTB_POZ_ZBTB_KLHL-like"/>
    <property type="match status" value="1"/>
</dbReference>
<dbReference type="Gene3D" id="3.30.710.10">
    <property type="entry name" value="Potassium Channel Kv1.1, Chain A"/>
    <property type="match status" value="1"/>
</dbReference>
<sequence length="334" mass="36595">MSSDPTLAIPVATGRPGASRTSSSQSMQRSVERINDRQDLGTVVKRGISPAPDSTAEVGAGSAADERPTSITIPTTKASSTGDLRSGLASPVIPDGAVQSLIASIHADNPGSKTPTPADIPTTVLRAGVTHKVFKVPNHLLTSKVPFFKKLLSTTPSPADEQLTFDDLDEFAFALFVRWLYGGKLQGPHDFHSFQHYLCLYVIGQNWDVEPLCNNTVDLVRLYYHENNMTAPTFRLEYIYTFTKTPNHMRKFLTETAAFRALCGEPAAKGVFLSDSMKTLISKGSDFSVDYAHSLIKLTKDDFPDPRKGSRCDWHEHANGKLCAKEDVEPYMTS</sequence>
<feature type="compositionally biased region" description="Low complexity" evidence="1">
    <location>
        <begin position="19"/>
        <end position="29"/>
    </location>
</feature>
<protein>
    <recommendedName>
        <fullName evidence="2">BTB domain-containing protein</fullName>
    </recommendedName>
</protein>
<evidence type="ECO:0000313" key="4">
    <source>
        <dbReference type="Proteomes" id="UP000779574"/>
    </source>
</evidence>
<feature type="domain" description="BTB" evidence="2">
    <location>
        <begin position="118"/>
        <end position="189"/>
    </location>
</feature>
<dbReference type="OrthoDB" id="194443at2759"/>
<evidence type="ECO:0000256" key="1">
    <source>
        <dbReference type="SAM" id="MobiDB-lite"/>
    </source>
</evidence>
<proteinExistence type="predicted"/>
<feature type="compositionally biased region" description="Polar residues" evidence="1">
    <location>
        <begin position="69"/>
        <end position="83"/>
    </location>
</feature>
<evidence type="ECO:0000313" key="3">
    <source>
        <dbReference type="EMBL" id="KAG9695383.1"/>
    </source>
</evidence>
<dbReference type="PROSITE" id="PS50097">
    <property type="entry name" value="BTB"/>
    <property type="match status" value="1"/>
</dbReference>
<dbReference type="InterPro" id="IPR000210">
    <property type="entry name" value="BTB/POZ_dom"/>
</dbReference>
<feature type="non-terminal residue" evidence="3">
    <location>
        <position position="1"/>
    </location>
</feature>
<accession>A0A9P8EQ93</accession>
<dbReference type="InterPro" id="IPR011333">
    <property type="entry name" value="SKP1/BTB/POZ_sf"/>
</dbReference>
<gene>
    <name evidence="3" type="ORF">KCU76_g4526</name>
</gene>
<name>A0A9P8EQ93_AURME</name>
<feature type="region of interest" description="Disordered" evidence="1">
    <location>
        <begin position="1"/>
        <end position="88"/>
    </location>
</feature>
<dbReference type="AlphaFoldDB" id="A0A9P8EQ93"/>
<feature type="compositionally biased region" description="Basic and acidic residues" evidence="1">
    <location>
        <begin position="30"/>
        <end position="39"/>
    </location>
</feature>